<dbReference type="EMBL" id="BDGG01000001">
    <property type="protein sequence ID" value="GAU89250.1"/>
    <property type="molecule type" value="Genomic_DNA"/>
</dbReference>
<evidence type="ECO:0000313" key="2">
    <source>
        <dbReference type="EMBL" id="GAU89250.1"/>
    </source>
</evidence>
<comment type="caution">
    <text evidence="2">The sequence shown here is derived from an EMBL/GenBank/DDBJ whole genome shotgun (WGS) entry which is preliminary data.</text>
</comment>
<evidence type="ECO:0000313" key="3">
    <source>
        <dbReference type="Proteomes" id="UP000186922"/>
    </source>
</evidence>
<dbReference type="Proteomes" id="UP000186922">
    <property type="component" value="Unassembled WGS sequence"/>
</dbReference>
<protein>
    <submittedName>
        <fullName evidence="2">Uncharacterized protein</fullName>
    </submittedName>
</protein>
<name>A0A1D1UL41_RAMVA</name>
<sequence>MRKMFSHYFPYYQSSSNGNSSPMECASGDSSPPVWPTAQRPTLSPAPADQVEKPLPQTLSSYLETSSRQLCFKQLVGSGVVYEAFFSMTNINTDSFLVARLSPRSSAYQTGLSKLSLLPYMQNKEARIYITHDAPAINDLFRLQVYVLAAEQSQRFTAHFETMDEKSFMSELRRATLIKFGCNLFVGDVVVADGDYIAACRSPTSQCGEVNDEWAGEGDMLDWTVGYPFPAVNEPYCEPSDENLPSRRPKMTVSGFVQTEVAPRRQTMHGDMQTDEVLKKQARSYLTQTERRAMSLAHAQTDQIETRAKRSSIAQTDHEQMKAVASLSVQVQLPPIPDIGHMQTDLNKIPELKSIRESIVQTNPLLPVTTGEMQTDAEPPKSLRESIVQTNPMTGPEPLVLTAVTHGFVQTTLIAVGQGQIQTDLLEVPVVAEGYMQTETVEALLPHPVTSGMMQTDAMQLILETKETFSHNIQTETRAAISGYMQTDPGETIARLVLTANMQTDVDIIPTETAWASLQTDEEANPLPVPTAPGYMQTDQVITHPVDTQTVPRSLADAAIGGKLYETAEELQTPVDPKSDAPPAEVVKTETPAEIAEAEKRGEDQPVPVEEVAREPTDWRKWAKLLALLLLLLLGLFMSMREGPFVDVMDWTGLGRSTDSTARFAGKAADVPGMATEKNSWIEGIKRKERADTEVSSERSKGWFSGWWSKEEPWRKPTGVDPLDDWKGEMPGTLPARRGLEGTSPDLGLTKEWLHTLALRFDGSTNSWNSLRSANDFGCRNEEPRKKKRCRDEYWGASKYVSCRIANSYDHHVYGI</sequence>
<reference evidence="2 3" key="1">
    <citation type="journal article" date="2016" name="Nat. Commun.">
        <title>Extremotolerant tardigrade genome and improved radiotolerance of human cultured cells by tardigrade-unique protein.</title>
        <authorList>
            <person name="Hashimoto T."/>
            <person name="Horikawa D.D."/>
            <person name="Saito Y."/>
            <person name="Kuwahara H."/>
            <person name="Kozuka-Hata H."/>
            <person name="Shin-I T."/>
            <person name="Minakuchi Y."/>
            <person name="Ohishi K."/>
            <person name="Motoyama A."/>
            <person name="Aizu T."/>
            <person name="Enomoto A."/>
            <person name="Kondo K."/>
            <person name="Tanaka S."/>
            <person name="Hara Y."/>
            <person name="Koshikawa S."/>
            <person name="Sagara H."/>
            <person name="Miura T."/>
            <person name="Yokobori S."/>
            <person name="Miyagawa K."/>
            <person name="Suzuki Y."/>
            <person name="Kubo T."/>
            <person name="Oyama M."/>
            <person name="Kohara Y."/>
            <person name="Fujiyama A."/>
            <person name="Arakawa K."/>
            <person name="Katayama T."/>
            <person name="Toyoda A."/>
            <person name="Kunieda T."/>
        </authorList>
    </citation>
    <scope>NUCLEOTIDE SEQUENCE [LARGE SCALE GENOMIC DNA]</scope>
    <source>
        <strain evidence="2 3">YOKOZUNA-1</strain>
    </source>
</reference>
<dbReference type="AlphaFoldDB" id="A0A1D1UL41"/>
<proteinExistence type="predicted"/>
<feature type="region of interest" description="Disordered" evidence="1">
    <location>
        <begin position="719"/>
        <end position="741"/>
    </location>
</feature>
<organism evidence="2 3">
    <name type="scientific">Ramazzottius varieornatus</name>
    <name type="common">Water bear</name>
    <name type="synonym">Tardigrade</name>
    <dbReference type="NCBI Taxonomy" id="947166"/>
    <lineage>
        <taxon>Eukaryota</taxon>
        <taxon>Metazoa</taxon>
        <taxon>Ecdysozoa</taxon>
        <taxon>Tardigrada</taxon>
        <taxon>Eutardigrada</taxon>
        <taxon>Parachela</taxon>
        <taxon>Hypsibioidea</taxon>
        <taxon>Ramazzottiidae</taxon>
        <taxon>Ramazzottius</taxon>
    </lineage>
</organism>
<feature type="region of interest" description="Disordered" evidence="1">
    <location>
        <begin position="16"/>
        <end position="52"/>
    </location>
</feature>
<keyword evidence="3" id="KW-1185">Reference proteome</keyword>
<accession>A0A1D1UL41</accession>
<gene>
    <name evidence="2" type="primary">RvY_01822-1</name>
    <name evidence="2" type="synonym">RvY_01822.1</name>
    <name evidence="2" type="ORF">RvY_01822</name>
</gene>
<evidence type="ECO:0000256" key="1">
    <source>
        <dbReference type="SAM" id="MobiDB-lite"/>
    </source>
</evidence>